<sequence>GDSGFVDLTRRSWPLSLKLEALDELGIGKACRFRAEIHQFDGSPLGLDDVALSHTKKIHLLAIDPALGAYMHLHPVPDPQFPGVWTFSLTPSSAGAYRVFFDFIPVRSPRRVLLSAGFEVAGQPGLLAGGESLKVERAGYSFSVTPESSVLTVGKDAYLRFEARDAKGNPVPLQPVMGAFAHLVAFDDECRGFAHLHPKENLIPVEGKETHRGPLTFGFRPPSTGHFRLWAQVRIDEQEIFVPFDLQSGV</sequence>
<protein>
    <submittedName>
        <fullName evidence="1">Uncharacterized protein</fullName>
    </submittedName>
</protein>
<gene>
    <name evidence="1" type="ORF">METZ01_LOCUS186478</name>
</gene>
<name>A0A382D6F4_9ZZZZ</name>
<feature type="non-terminal residue" evidence="1">
    <location>
        <position position="1"/>
    </location>
</feature>
<proteinExistence type="predicted"/>
<organism evidence="1">
    <name type="scientific">marine metagenome</name>
    <dbReference type="NCBI Taxonomy" id="408172"/>
    <lineage>
        <taxon>unclassified sequences</taxon>
        <taxon>metagenomes</taxon>
        <taxon>ecological metagenomes</taxon>
    </lineage>
</organism>
<reference evidence="1" key="1">
    <citation type="submission" date="2018-05" db="EMBL/GenBank/DDBJ databases">
        <authorList>
            <person name="Lanie J.A."/>
            <person name="Ng W.-L."/>
            <person name="Kazmierczak K.M."/>
            <person name="Andrzejewski T.M."/>
            <person name="Davidsen T.M."/>
            <person name="Wayne K.J."/>
            <person name="Tettelin H."/>
            <person name="Glass J.I."/>
            <person name="Rusch D."/>
            <person name="Podicherti R."/>
            <person name="Tsui H.-C.T."/>
            <person name="Winkler M.E."/>
        </authorList>
    </citation>
    <scope>NUCLEOTIDE SEQUENCE</scope>
</reference>
<accession>A0A382D6F4</accession>
<dbReference type="AlphaFoldDB" id="A0A382D6F4"/>
<dbReference type="EMBL" id="UINC01037717">
    <property type="protein sequence ID" value="SVB33624.1"/>
    <property type="molecule type" value="Genomic_DNA"/>
</dbReference>
<evidence type="ECO:0000313" key="1">
    <source>
        <dbReference type="EMBL" id="SVB33624.1"/>
    </source>
</evidence>